<comment type="caution">
    <text evidence="2">The sequence shown here is derived from an EMBL/GenBank/DDBJ whole genome shotgun (WGS) entry which is preliminary data.</text>
</comment>
<reference evidence="2 3" key="1">
    <citation type="journal article" date="2003" name="Genome Res.">
        <title>Genome analysis of F. nucleatum sub spp vincentii and its comparison with the genome of F. nucleatum ATCC 25586.</title>
        <authorList>
            <person name="Kapatral V."/>
            <person name="Ivanova N."/>
            <person name="Anderson I."/>
            <person name="Reznik G."/>
            <person name="Bhattacharyya A."/>
            <person name="Gardner W.L."/>
            <person name="Mikhailova N."/>
            <person name="Lapidus A."/>
            <person name="Larsen N."/>
            <person name="D'Souza M."/>
            <person name="Walunas T."/>
            <person name="Haselkorn R."/>
            <person name="Overbeek R."/>
            <person name="Kyrpides N."/>
        </authorList>
    </citation>
    <scope>NUCLEOTIDE SEQUENCE [LARGE SCALE GENOMIC DNA]</scope>
    <source>
        <strain evidence="2 3">ATCC 49256</strain>
    </source>
</reference>
<dbReference type="Gene3D" id="3.40.50.2000">
    <property type="entry name" value="Glycogen Phosphorylase B"/>
    <property type="match status" value="2"/>
</dbReference>
<dbReference type="InterPro" id="IPR003331">
    <property type="entry name" value="UDP_GlcNAc_Epimerase_2_dom"/>
</dbReference>
<keyword evidence="2" id="KW-0413">Isomerase</keyword>
<dbReference type="InterPro" id="IPR020004">
    <property type="entry name" value="UDP-GlcNAc_Epase"/>
</dbReference>
<evidence type="ECO:0000259" key="1">
    <source>
        <dbReference type="Pfam" id="PF02350"/>
    </source>
</evidence>
<dbReference type="InterPro" id="IPR029767">
    <property type="entry name" value="WecB-like"/>
</dbReference>
<sequence>MKKLLYITGSRAEYGIMRQLLLQIKEKKEVSLDIVIIGMHLLEKYGNTYKEVEKDFPNSLKIDISIENKSNYDILHSMAICTEKFAKLFQEVNYDAVLLLGDRYEILPVAICAGINNIPIIHIHGGEKTLGNYDEFIRHCITKISRLHLVATEEYRNRVIQLGECPDSVKNLGSLGVYNTLSLKLYSKTELEKKIGKLEKPYYVVLFHPETITGVSLEEQTANVLEALQENLSDYDFVFLGSNSDTGSNVIEEKISSFVKKYNCYRFPSLTTEEYFSLLKYSSGLIGNSSSGIIEVPSLKVPTINIGNRQLGRAKGETVIDCDADVKDILRAIKYSQTDEYLKILNNSKNPYFQENILENYIRIILDFLKNQNKKIKNFYDIKF</sequence>
<organism evidence="2 3">
    <name type="scientific">Fusobacterium vincentii ATCC 49256</name>
    <dbReference type="NCBI Taxonomy" id="209882"/>
    <lineage>
        <taxon>Bacteria</taxon>
        <taxon>Fusobacteriati</taxon>
        <taxon>Fusobacteriota</taxon>
        <taxon>Fusobacteriia</taxon>
        <taxon>Fusobacteriales</taxon>
        <taxon>Fusobacteriaceae</taxon>
        <taxon>Fusobacterium</taxon>
    </lineage>
</organism>
<dbReference type="GO" id="GO:0006047">
    <property type="term" value="P:UDP-N-acetylglucosamine metabolic process"/>
    <property type="evidence" value="ECO:0007669"/>
    <property type="project" value="InterPro"/>
</dbReference>
<dbReference type="Proteomes" id="UP000006454">
    <property type="component" value="Unassembled WGS sequence"/>
</dbReference>
<accession>Q7P735</accession>
<dbReference type="NCBIfam" id="TIGR03568">
    <property type="entry name" value="NeuC_NnaA"/>
    <property type="match status" value="1"/>
</dbReference>
<dbReference type="Pfam" id="PF02350">
    <property type="entry name" value="Epimerase_2"/>
    <property type="match status" value="1"/>
</dbReference>
<dbReference type="EMBL" id="AABF01000022">
    <property type="protein sequence ID" value="EAA24628.1"/>
    <property type="molecule type" value="Genomic_DNA"/>
</dbReference>
<dbReference type="PANTHER" id="PTHR43174:SF3">
    <property type="entry name" value="UDP-N-ACETYLGLUCOSAMINE 2-EPIMERASE"/>
    <property type="match status" value="1"/>
</dbReference>
<name>Q7P735_FUSVC</name>
<dbReference type="GO" id="GO:0047465">
    <property type="term" value="F:N-acylglucosamine-6-phosphate 2-epimerase activity"/>
    <property type="evidence" value="ECO:0007669"/>
    <property type="project" value="UniProtKB-EC"/>
</dbReference>
<protein>
    <submittedName>
        <fullName evidence="2">N-acetylmannosamine-6-phosphate 2-epimerase</fullName>
        <ecNumber evidence="2">5.1.3.9</ecNumber>
    </submittedName>
</protein>
<gene>
    <name evidence="2" type="ORF">FNV1764</name>
</gene>
<dbReference type="CDD" id="cd03786">
    <property type="entry name" value="GTB_UDP-GlcNAc_2-Epimerase"/>
    <property type="match status" value="1"/>
</dbReference>
<dbReference type="SUPFAM" id="SSF53756">
    <property type="entry name" value="UDP-Glycosyltransferase/glycogen phosphorylase"/>
    <property type="match status" value="1"/>
</dbReference>
<evidence type="ECO:0000313" key="3">
    <source>
        <dbReference type="Proteomes" id="UP000006454"/>
    </source>
</evidence>
<feature type="domain" description="UDP-N-acetylglucosamine 2-epimerase" evidence="1">
    <location>
        <begin position="24"/>
        <end position="365"/>
    </location>
</feature>
<dbReference type="GO" id="GO:0004553">
    <property type="term" value="F:hydrolase activity, hydrolyzing O-glycosyl compounds"/>
    <property type="evidence" value="ECO:0007669"/>
    <property type="project" value="InterPro"/>
</dbReference>
<dbReference type="PANTHER" id="PTHR43174">
    <property type="entry name" value="UDP-N-ACETYLGLUCOSAMINE 2-EPIMERASE"/>
    <property type="match status" value="1"/>
</dbReference>
<proteinExistence type="predicted"/>
<dbReference type="AlphaFoldDB" id="Q7P735"/>
<dbReference type="EC" id="5.1.3.9" evidence="2"/>
<evidence type="ECO:0000313" key="2">
    <source>
        <dbReference type="EMBL" id="EAA24628.1"/>
    </source>
</evidence>